<dbReference type="PANTHER" id="PTHR38686">
    <property type="entry name" value="APOLIPOPROTEIN N-ACYLTRANSFERASE"/>
    <property type="match status" value="1"/>
</dbReference>
<name>A0A4P6UI44_9BURK</name>
<dbReference type="InterPro" id="IPR036526">
    <property type="entry name" value="C-N_Hydrolase_sf"/>
</dbReference>
<evidence type="ECO:0000256" key="3">
    <source>
        <dbReference type="ARBA" id="ARBA00022475"/>
    </source>
</evidence>
<dbReference type="EC" id="2.3.1.269" evidence="9"/>
<dbReference type="GO" id="GO:0016410">
    <property type="term" value="F:N-acyltransferase activity"/>
    <property type="evidence" value="ECO:0007669"/>
    <property type="project" value="UniProtKB-UniRule"/>
</dbReference>
<evidence type="ECO:0000256" key="2">
    <source>
        <dbReference type="ARBA" id="ARBA00010065"/>
    </source>
</evidence>
<comment type="catalytic activity">
    <reaction evidence="9">
        <text>N-terminal S-1,2-diacyl-sn-glyceryl-L-cysteinyl-[lipoprotein] + a glycerophospholipid = N-acyl-S-1,2-diacyl-sn-glyceryl-L-cysteinyl-[lipoprotein] + a 2-acyl-sn-glycero-3-phospholipid + H(+)</text>
        <dbReference type="Rhea" id="RHEA:48228"/>
        <dbReference type="Rhea" id="RHEA-COMP:14681"/>
        <dbReference type="Rhea" id="RHEA-COMP:14684"/>
        <dbReference type="ChEBI" id="CHEBI:15378"/>
        <dbReference type="ChEBI" id="CHEBI:136912"/>
        <dbReference type="ChEBI" id="CHEBI:140656"/>
        <dbReference type="ChEBI" id="CHEBI:140657"/>
        <dbReference type="ChEBI" id="CHEBI:140660"/>
        <dbReference type="EC" id="2.3.1.269"/>
    </reaction>
</comment>
<comment type="function">
    <text evidence="9">Catalyzes the phospholipid dependent N-acylation of the N-terminal cysteine of apolipoprotein, the last step in lipoprotein maturation.</text>
</comment>
<dbReference type="Gene3D" id="3.60.110.10">
    <property type="entry name" value="Carbon-nitrogen hydrolase"/>
    <property type="match status" value="1"/>
</dbReference>
<dbReference type="RefSeq" id="WP_131282162.1">
    <property type="nucleotide sequence ID" value="NZ_CP031395.1"/>
</dbReference>
<gene>
    <name evidence="9" type="primary">lnt</name>
    <name evidence="11" type="ORF">DW355_01870</name>
</gene>
<dbReference type="PANTHER" id="PTHR38686:SF1">
    <property type="entry name" value="APOLIPOPROTEIN N-ACYLTRANSFERASE"/>
    <property type="match status" value="1"/>
</dbReference>
<dbReference type="AlphaFoldDB" id="A0A4P6UI44"/>
<accession>A0A4P6UI44</accession>
<evidence type="ECO:0000313" key="11">
    <source>
        <dbReference type="EMBL" id="QBK03685.1"/>
    </source>
</evidence>
<comment type="similarity">
    <text evidence="2 9">Belongs to the CN hydrolase family. Apolipoprotein N-acyltransferase subfamily.</text>
</comment>
<dbReference type="Pfam" id="PF00795">
    <property type="entry name" value="CN_hydrolase"/>
    <property type="match status" value="1"/>
</dbReference>
<dbReference type="NCBIfam" id="TIGR00546">
    <property type="entry name" value="lnt"/>
    <property type="match status" value="1"/>
</dbReference>
<comment type="subcellular location">
    <subcellularLocation>
        <location evidence="1 9">Cell membrane</location>
        <topology evidence="1 9">Multi-pass membrane protein</topology>
    </subcellularLocation>
</comment>
<evidence type="ECO:0000256" key="4">
    <source>
        <dbReference type="ARBA" id="ARBA00022679"/>
    </source>
</evidence>
<comment type="pathway">
    <text evidence="9">Protein modification; lipoprotein biosynthesis (N-acyl transfer).</text>
</comment>
<keyword evidence="6 9" id="KW-1133">Transmembrane helix</keyword>
<evidence type="ECO:0000256" key="1">
    <source>
        <dbReference type="ARBA" id="ARBA00004651"/>
    </source>
</evidence>
<proteinExistence type="inferred from homology"/>
<evidence type="ECO:0000256" key="5">
    <source>
        <dbReference type="ARBA" id="ARBA00022692"/>
    </source>
</evidence>
<keyword evidence="3 9" id="KW-1003">Cell membrane</keyword>
<evidence type="ECO:0000256" key="7">
    <source>
        <dbReference type="ARBA" id="ARBA00023136"/>
    </source>
</evidence>
<feature type="transmembrane region" description="Helical" evidence="9">
    <location>
        <begin position="175"/>
        <end position="197"/>
    </location>
</feature>
<keyword evidence="7 9" id="KW-0472">Membrane</keyword>
<keyword evidence="11" id="KW-0449">Lipoprotein</keyword>
<evidence type="ECO:0000256" key="6">
    <source>
        <dbReference type="ARBA" id="ARBA00022989"/>
    </source>
</evidence>
<dbReference type="Pfam" id="PF20154">
    <property type="entry name" value="LNT_N"/>
    <property type="match status" value="1"/>
</dbReference>
<feature type="transmembrane region" description="Helical" evidence="9">
    <location>
        <begin position="34"/>
        <end position="52"/>
    </location>
</feature>
<keyword evidence="5 9" id="KW-0812">Transmembrane</keyword>
<protein>
    <recommendedName>
        <fullName evidence="9">Apolipoprotein N-acyltransferase</fullName>
        <shortName evidence="9">ALP N-acyltransferase</shortName>
        <ecNumber evidence="9">2.3.1.269</ecNumber>
    </recommendedName>
</protein>
<evidence type="ECO:0000256" key="9">
    <source>
        <dbReference type="HAMAP-Rule" id="MF_01148"/>
    </source>
</evidence>
<evidence type="ECO:0000313" key="12">
    <source>
        <dbReference type="Proteomes" id="UP000292939"/>
    </source>
</evidence>
<dbReference type="UniPathway" id="UPA00666"/>
<feature type="transmembrane region" description="Helical" evidence="9">
    <location>
        <begin position="98"/>
        <end position="123"/>
    </location>
</feature>
<keyword evidence="4 9" id="KW-0808">Transferase</keyword>
<evidence type="ECO:0000256" key="8">
    <source>
        <dbReference type="ARBA" id="ARBA00023315"/>
    </source>
</evidence>
<dbReference type="InterPro" id="IPR004563">
    <property type="entry name" value="Apolipo_AcylTrfase"/>
</dbReference>
<feature type="transmembrane region" description="Helical" evidence="9">
    <location>
        <begin position="64"/>
        <end position="86"/>
    </location>
</feature>
<feature type="transmembrane region" description="Helical" evidence="9">
    <location>
        <begin position="508"/>
        <end position="530"/>
    </location>
</feature>
<evidence type="ECO:0000259" key="10">
    <source>
        <dbReference type="PROSITE" id="PS50263"/>
    </source>
</evidence>
<dbReference type="KEGG" id="hgr:DW355_01870"/>
<sequence length="544" mass="58766">MRVSTAVRISLSLVAGGLQAMSIATPWDGQPQGWLQLLSMGVLASLLLYQVWPGKGKPAAHASSAAGLGWLYATAWLAGSFWWMFIAMHRYGGLPEPLAALAVLALSGTLALYAAAACALYAYLARKLGPGRPAVNALLFAALWLLAELARGRWFTGFGWGAAGYAHVQGPLAAYAPWIGVYGITAVTAWLAMMLASTGRQIFLAPSGQEGERAWRRAGIDGLAVVLVLCLPLAQQRWLPLQTQSTGRLRVALLQGNIPQDEKFQPGSGVALSLRWYGDRLLQVPPDTALVVAPETALPLLPQDLPAGYWPQLVARYTQGGSSAALIGLPVGNFRDGYTNSVIGLAPGQGPYRYDKHHLVPFGEFIPVGFHWFTAMMQIPLGDFNRGDLNQASFTWQGQRLALNICYEDLFGEELGARFADAAAAPTAFVNLSNIAWFGDTVAVAQHLHISRMRALEFARPMVRATNTGATAWIDHQGRVRAMLAPYTRGVLTVDVEGQTGRTPYARWVAACGLWPLWILGLAVVSWAVWRSRSRRAVSAGVEP</sequence>
<dbReference type="HAMAP" id="MF_01148">
    <property type="entry name" value="Lnt"/>
    <property type="match status" value="1"/>
</dbReference>
<dbReference type="CDD" id="cd07571">
    <property type="entry name" value="ALP_N-acyl_transferase"/>
    <property type="match status" value="1"/>
</dbReference>
<dbReference type="Proteomes" id="UP000292939">
    <property type="component" value="Chromosome"/>
</dbReference>
<dbReference type="OrthoDB" id="9804277at2"/>
<organism evidence="11 12">
    <name type="scientific">Hylemonella gracilis</name>
    <dbReference type="NCBI Taxonomy" id="80880"/>
    <lineage>
        <taxon>Bacteria</taxon>
        <taxon>Pseudomonadati</taxon>
        <taxon>Pseudomonadota</taxon>
        <taxon>Betaproteobacteria</taxon>
        <taxon>Burkholderiales</taxon>
        <taxon>Comamonadaceae</taxon>
        <taxon>Hylemonella</taxon>
    </lineage>
</organism>
<dbReference type="SUPFAM" id="SSF56317">
    <property type="entry name" value="Carbon-nitrogen hydrolase"/>
    <property type="match status" value="1"/>
</dbReference>
<reference evidence="11 12" key="1">
    <citation type="submission" date="2018-07" db="EMBL/GenBank/DDBJ databases">
        <title>Exploring interactions and the metabolic potential of the ultra-small soil bacteria Hylemonella gracilis.</title>
        <authorList>
            <person name="Tyc O."/>
            <person name="Kulkarni P."/>
            <person name="Gawehns F."/>
            <person name="Hundscheid M."/>
            <person name="Zweers H."/>
            <person name="Garbeva P."/>
        </authorList>
    </citation>
    <scope>NUCLEOTIDE SEQUENCE [LARGE SCALE GENOMIC DNA]</scope>
    <source>
        <strain evidence="11 12">NS1</strain>
    </source>
</reference>
<dbReference type="PROSITE" id="PS50263">
    <property type="entry name" value="CN_HYDROLASE"/>
    <property type="match status" value="1"/>
</dbReference>
<keyword evidence="8 9" id="KW-0012">Acyltransferase</keyword>
<feature type="domain" description="CN hydrolase" evidence="10">
    <location>
        <begin position="254"/>
        <end position="498"/>
    </location>
</feature>
<dbReference type="GO" id="GO:0042158">
    <property type="term" value="P:lipoprotein biosynthetic process"/>
    <property type="evidence" value="ECO:0007669"/>
    <property type="project" value="UniProtKB-UniRule"/>
</dbReference>
<dbReference type="GO" id="GO:0005886">
    <property type="term" value="C:plasma membrane"/>
    <property type="evidence" value="ECO:0007669"/>
    <property type="project" value="UniProtKB-SubCell"/>
</dbReference>
<dbReference type="EMBL" id="CP031395">
    <property type="protein sequence ID" value="QBK03685.1"/>
    <property type="molecule type" value="Genomic_DNA"/>
</dbReference>
<dbReference type="InterPro" id="IPR003010">
    <property type="entry name" value="C-N_Hydrolase"/>
</dbReference>
<feature type="transmembrane region" description="Helical" evidence="9">
    <location>
        <begin position="135"/>
        <end position="155"/>
    </location>
</feature>
<dbReference type="InterPro" id="IPR045378">
    <property type="entry name" value="LNT_N"/>
</dbReference>